<dbReference type="EMBL" id="LXQA010171379">
    <property type="protein sequence ID" value="MCI29271.1"/>
    <property type="molecule type" value="Genomic_DNA"/>
</dbReference>
<dbReference type="AlphaFoldDB" id="A0A392QY42"/>
<comment type="caution">
    <text evidence="1">The sequence shown here is derived from an EMBL/GenBank/DDBJ whole genome shotgun (WGS) entry which is preliminary data.</text>
</comment>
<organism evidence="1 2">
    <name type="scientific">Trifolium medium</name>
    <dbReference type="NCBI Taxonomy" id="97028"/>
    <lineage>
        <taxon>Eukaryota</taxon>
        <taxon>Viridiplantae</taxon>
        <taxon>Streptophyta</taxon>
        <taxon>Embryophyta</taxon>
        <taxon>Tracheophyta</taxon>
        <taxon>Spermatophyta</taxon>
        <taxon>Magnoliopsida</taxon>
        <taxon>eudicotyledons</taxon>
        <taxon>Gunneridae</taxon>
        <taxon>Pentapetalae</taxon>
        <taxon>rosids</taxon>
        <taxon>fabids</taxon>
        <taxon>Fabales</taxon>
        <taxon>Fabaceae</taxon>
        <taxon>Papilionoideae</taxon>
        <taxon>50 kb inversion clade</taxon>
        <taxon>NPAAA clade</taxon>
        <taxon>Hologalegina</taxon>
        <taxon>IRL clade</taxon>
        <taxon>Trifolieae</taxon>
        <taxon>Trifolium</taxon>
    </lineage>
</organism>
<keyword evidence="2" id="KW-1185">Reference proteome</keyword>
<accession>A0A392QY42</accession>
<feature type="non-terminal residue" evidence="1">
    <location>
        <position position="1"/>
    </location>
</feature>
<proteinExistence type="predicted"/>
<dbReference type="Proteomes" id="UP000265520">
    <property type="component" value="Unassembled WGS sequence"/>
</dbReference>
<name>A0A392QY42_9FABA</name>
<sequence>FSFPFHDLASMQDLVELAQPAQNKYNGQNWAC</sequence>
<protein>
    <submittedName>
        <fullName evidence="1">Uncharacterized protein</fullName>
    </submittedName>
</protein>
<evidence type="ECO:0000313" key="1">
    <source>
        <dbReference type="EMBL" id="MCI29271.1"/>
    </source>
</evidence>
<evidence type="ECO:0000313" key="2">
    <source>
        <dbReference type="Proteomes" id="UP000265520"/>
    </source>
</evidence>
<reference evidence="1 2" key="1">
    <citation type="journal article" date="2018" name="Front. Plant Sci.">
        <title>Red Clover (Trifolium pratense) and Zigzag Clover (T. medium) - A Picture of Genomic Similarities and Differences.</title>
        <authorList>
            <person name="Dluhosova J."/>
            <person name="Istvanek J."/>
            <person name="Nedelnik J."/>
            <person name="Repkova J."/>
        </authorList>
    </citation>
    <scope>NUCLEOTIDE SEQUENCE [LARGE SCALE GENOMIC DNA]</scope>
    <source>
        <strain evidence="2">cv. 10/8</strain>
        <tissue evidence="1">Leaf</tissue>
    </source>
</reference>